<dbReference type="InterPro" id="IPR043502">
    <property type="entry name" value="DNA/RNA_pol_sf"/>
</dbReference>
<dbReference type="PANTHER" id="PTHR33116">
    <property type="entry name" value="REVERSE TRANSCRIPTASE ZINC-BINDING DOMAIN-CONTAINING PROTEIN-RELATED-RELATED"/>
    <property type="match status" value="1"/>
</dbReference>
<proteinExistence type="predicted"/>
<accession>A0AAD9WWB1</accession>
<feature type="domain" description="Reverse transcriptase" evidence="1">
    <location>
        <begin position="291"/>
        <end position="584"/>
    </location>
</feature>
<dbReference type="InterPro" id="IPR000477">
    <property type="entry name" value="RT_dom"/>
</dbReference>
<gene>
    <name evidence="2" type="ORF">Ddye_020032</name>
</gene>
<dbReference type="EMBL" id="JANJYI010000006">
    <property type="protein sequence ID" value="KAK2644837.1"/>
    <property type="molecule type" value="Genomic_DNA"/>
</dbReference>
<evidence type="ECO:0000313" key="2">
    <source>
        <dbReference type="EMBL" id="KAK2644837.1"/>
    </source>
</evidence>
<sequence length="719" mass="83075">MDLISLGLTIGRCVIGISWTDFFCLLQSLPGFLICHNTAFLGTSQIIVQCLSVNPSWIGVRHNEMLVDAMRGWKKCTVKGLKGLVLFSKAKTTKLRLKNWLIEKRKAVSPIPNIERQLEEVERNAVKEGWTLPLRKERLDLISALWKQLQIEEQQWRQKSRVHWLKDGDKNSNFFHAMVQVKRRTNHMGEVLIKGRLCKDPVSIRKGIFCHFKEYFQRDSWSRPKMRSLDFQKIEEVDRVFLEDVFCVKEVRLVLKDCEGNKASEPDRLNLKFIKGNWQLIEEDFMNFLKEFHRDGSIVKHLNRTFLSLIPKIRSPSSLSDYRPISLVGSLYKLLSKILINRLKRVMDGIIGESQTAFVKGRQIMDSFVIANEIIHSWKKDREGGLIIKLDFEKAYDNIDHAFLDKVLEEMGFGSRWRGWINSCIFTPSLSVLVNGSPTEQFSIHKGLRQGDPLSPLLFNIVSEVLNMMMLKASSIHLFEDARFGSNNVHVTHLQFADDTIVFLRPKVEFVVNLKRTLHCFEMVSSLHINFFKSGVAKVGKIGNMGDTWAKSLRCKAVNLPINYLELPFGANPNRKNFWEPVVLKIEKQLAQWKMRFLSMGGRLVLIKYVLASMPTYFISIFKMPLGVAKRIAKLQRDFFWGDGVSKRKIHIVDWNTICKSKADGGLGIGHLLVQNTGLLVKWLWRFGREVNSLWKRVICDKYGANTKDLRWDWKSSGT</sequence>
<reference evidence="2" key="1">
    <citation type="journal article" date="2023" name="Plant J.">
        <title>Genome sequences and population genomics provide insights into the demographic history, inbreeding, and mutation load of two 'living fossil' tree species of Dipteronia.</title>
        <authorList>
            <person name="Feng Y."/>
            <person name="Comes H.P."/>
            <person name="Chen J."/>
            <person name="Zhu S."/>
            <person name="Lu R."/>
            <person name="Zhang X."/>
            <person name="Li P."/>
            <person name="Qiu J."/>
            <person name="Olsen K.M."/>
            <person name="Qiu Y."/>
        </authorList>
    </citation>
    <scope>NUCLEOTIDE SEQUENCE</scope>
    <source>
        <strain evidence="2">KIB01</strain>
    </source>
</reference>
<evidence type="ECO:0000259" key="1">
    <source>
        <dbReference type="PROSITE" id="PS50878"/>
    </source>
</evidence>
<keyword evidence="3" id="KW-1185">Reference proteome</keyword>
<dbReference type="PANTHER" id="PTHR33116:SF75">
    <property type="entry name" value="RIBONUCLEASE H PROTEIN"/>
    <property type="match status" value="1"/>
</dbReference>
<dbReference type="CDD" id="cd01650">
    <property type="entry name" value="RT_nLTR_like"/>
    <property type="match status" value="1"/>
</dbReference>
<evidence type="ECO:0000313" key="3">
    <source>
        <dbReference type="Proteomes" id="UP001280121"/>
    </source>
</evidence>
<dbReference type="PROSITE" id="PS50878">
    <property type="entry name" value="RT_POL"/>
    <property type="match status" value="1"/>
</dbReference>
<dbReference type="Proteomes" id="UP001280121">
    <property type="component" value="Unassembled WGS sequence"/>
</dbReference>
<organism evidence="2 3">
    <name type="scientific">Dipteronia dyeriana</name>
    <dbReference type="NCBI Taxonomy" id="168575"/>
    <lineage>
        <taxon>Eukaryota</taxon>
        <taxon>Viridiplantae</taxon>
        <taxon>Streptophyta</taxon>
        <taxon>Embryophyta</taxon>
        <taxon>Tracheophyta</taxon>
        <taxon>Spermatophyta</taxon>
        <taxon>Magnoliopsida</taxon>
        <taxon>eudicotyledons</taxon>
        <taxon>Gunneridae</taxon>
        <taxon>Pentapetalae</taxon>
        <taxon>rosids</taxon>
        <taxon>malvids</taxon>
        <taxon>Sapindales</taxon>
        <taxon>Sapindaceae</taxon>
        <taxon>Hippocastanoideae</taxon>
        <taxon>Acereae</taxon>
        <taxon>Dipteronia</taxon>
    </lineage>
</organism>
<dbReference type="AlphaFoldDB" id="A0AAD9WWB1"/>
<protein>
    <recommendedName>
        <fullName evidence="1">Reverse transcriptase domain-containing protein</fullName>
    </recommendedName>
</protein>
<comment type="caution">
    <text evidence="2">The sequence shown here is derived from an EMBL/GenBank/DDBJ whole genome shotgun (WGS) entry which is preliminary data.</text>
</comment>
<name>A0AAD9WWB1_9ROSI</name>
<dbReference type="Pfam" id="PF00078">
    <property type="entry name" value="RVT_1"/>
    <property type="match status" value="1"/>
</dbReference>
<dbReference type="SUPFAM" id="SSF56672">
    <property type="entry name" value="DNA/RNA polymerases"/>
    <property type="match status" value="1"/>
</dbReference>